<gene>
    <name evidence="2" type="ORF">V2J85_40185</name>
</gene>
<accession>A0ABU7P4U5</accession>
<reference evidence="2 3" key="1">
    <citation type="submission" date="2023-12" db="EMBL/GenBank/DDBJ databases">
        <title>30 novel species of actinomycetes from the DSMZ collection.</title>
        <authorList>
            <person name="Nouioui I."/>
        </authorList>
    </citation>
    <scope>NUCLEOTIDE SEQUENCE [LARGE SCALE GENOMIC DNA]</scope>
    <source>
        <strain evidence="2 3">DSM 41528</strain>
    </source>
</reference>
<evidence type="ECO:0000313" key="3">
    <source>
        <dbReference type="Proteomes" id="UP001307760"/>
    </source>
</evidence>
<dbReference type="Pfam" id="PF12770">
    <property type="entry name" value="CHAT"/>
    <property type="match status" value="1"/>
</dbReference>
<dbReference type="RefSeq" id="WP_330824338.1">
    <property type="nucleotide sequence ID" value="NZ_JAZBJP010000073.1"/>
</dbReference>
<dbReference type="Proteomes" id="UP001307760">
    <property type="component" value="Unassembled WGS sequence"/>
</dbReference>
<feature type="domain" description="CHAT" evidence="1">
    <location>
        <begin position="481"/>
        <end position="591"/>
    </location>
</feature>
<dbReference type="InterPro" id="IPR024983">
    <property type="entry name" value="CHAT_dom"/>
</dbReference>
<proteinExistence type="predicted"/>
<comment type="caution">
    <text evidence="2">The sequence shown here is derived from an EMBL/GenBank/DDBJ whole genome shotgun (WGS) entry which is preliminary data.</text>
</comment>
<sequence>MSSPFEKPPLYVVPFTPGAVEGRAQDQSAYAPVLFERPEAVESTVPHGLAKTVATALPGLWYCLHLPAALSDLIDVDIWMLKAAQNLRLEHNILLVPIDCFDEDVLGRHLQCHHPVVTICPDELLDEARHRASTLGFALPTTPYSQLSDATLTAQWKAIHEHFIPDLPRLTGEVPLTHRLDLAPLTLPHRRLARQMGWPTAESVVQGTSASEAFAQALRGQTFLAALTRLEREGASHDEADRRFRQTFEEEATRLRVPVALALPGTAPAYARIAYDSELRRRTGPQPAVNPNDTWSVMLHERPDHMVERAAIEFAVTHQSVASSGLGLMLPTMPPDAFITLAELERHFHTPHSSAAVRRLLTRLNDAAQPLWSKELKAAIQRASYLTVFSDFPLGLLTMPGDSAPLCARLPVTYRPLQPLTRMVQQQLSAPPAISLDCSIKVLVAECIPVSDPVGRMSRQGWDIARETVAPDSATLTIIQAETLTLEALQQSVAEHRPDILIISAHGTMVGNMAALVIGDAPHLDFGLDHMPPVVILSACHVAPRGSGAVAITDLLLREGALAVLGTQVPVDVRRNAMLMVRFMVYLAKENTKPGQFSTILDVWHHVQTSNAISDIIDGSPSLRTWGTSTTINGRPVLVEFMSSRAAGRIRPPHVYEDTERVLGEIADEQGQGDRVRNWFRRPGYVPESLFYIFAGRPDLIHLTPLELLTEQARPGR</sequence>
<evidence type="ECO:0000259" key="1">
    <source>
        <dbReference type="Pfam" id="PF12770"/>
    </source>
</evidence>
<dbReference type="EMBL" id="JAZBJP010000073">
    <property type="protein sequence ID" value="MEE4425485.1"/>
    <property type="molecule type" value="Genomic_DNA"/>
</dbReference>
<protein>
    <submittedName>
        <fullName evidence="2">CHAT domain-containing protein</fullName>
    </submittedName>
</protein>
<organism evidence="2 3">
    <name type="scientific">Streptomyces bugieae</name>
    <dbReference type="NCBI Taxonomy" id="3098223"/>
    <lineage>
        <taxon>Bacteria</taxon>
        <taxon>Bacillati</taxon>
        <taxon>Actinomycetota</taxon>
        <taxon>Actinomycetes</taxon>
        <taxon>Kitasatosporales</taxon>
        <taxon>Streptomycetaceae</taxon>
        <taxon>Streptomyces</taxon>
    </lineage>
</organism>
<evidence type="ECO:0000313" key="2">
    <source>
        <dbReference type="EMBL" id="MEE4425485.1"/>
    </source>
</evidence>
<name>A0ABU7P4U5_9ACTN</name>
<keyword evidence="3" id="KW-1185">Reference proteome</keyword>